<dbReference type="AlphaFoldDB" id="X1A0R7"/>
<proteinExistence type="predicted"/>
<comment type="caution">
    <text evidence="1">The sequence shown here is derived from an EMBL/GenBank/DDBJ whole genome shotgun (WGS) entry which is preliminary data.</text>
</comment>
<evidence type="ECO:0000313" key="1">
    <source>
        <dbReference type="EMBL" id="GAG53881.1"/>
    </source>
</evidence>
<reference evidence="1" key="1">
    <citation type="journal article" date="2014" name="Front. Microbiol.">
        <title>High frequency of phylogenetically diverse reductive dehalogenase-homologous genes in deep subseafloor sedimentary metagenomes.</title>
        <authorList>
            <person name="Kawai M."/>
            <person name="Futagami T."/>
            <person name="Toyoda A."/>
            <person name="Takaki Y."/>
            <person name="Nishi S."/>
            <person name="Hori S."/>
            <person name="Arai W."/>
            <person name="Tsubouchi T."/>
            <person name="Morono Y."/>
            <person name="Uchiyama I."/>
            <person name="Ito T."/>
            <person name="Fujiyama A."/>
            <person name="Inagaki F."/>
            <person name="Takami H."/>
        </authorList>
    </citation>
    <scope>NUCLEOTIDE SEQUENCE</scope>
    <source>
        <strain evidence="1">Expedition CK06-06</strain>
    </source>
</reference>
<organism evidence="1">
    <name type="scientific">marine sediment metagenome</name>
    <dbReference type="NCBI Taxonomy" id="412755"/>
    <lineage>
        <taxon>unclassified sequences</taxon>
        <taxon>metagenomes</taxon>
        <taxon>ecological metagenomes</taxon>
    </lineage>
</organism>
<accession>X1A0R7</accession>
<sequence>MSFEVHLLALDQGGAEERGDALAGVIRGAGGGHQGVFELIVITLFYIVGAVRHRVVEPEKVGLIALFSDKFGGQFGEQAIEVDIVRKGGGFAPVRSHLLEVPGFEQKVDVSIDSLLAIRPTDHGSAE</sequence>
<protein>
    <submittedName>
        <fullName evidence="1">Uncharacterized protein</fullName>
    </submittedName>
</protein>
<dbReference type="EMBL" id="BART01007067">
    <property type="protein sequence ID" value="GAG53881.1"/>
    <property type="molecule type" value="Genomic_DNA"/>
</dbReference>
<name>X1A0R7_9ZZZZ</name>
<gene>
    <name evidence="1" type="ORF">S01H4_16129</name>
</gene>